<evidence type="ECO:0000313" key="2">
    <source>
        <dbReference type="EMBL" id="KAG8368736.1"/>
    </source>
</evidence>
<reference evidence="2" key="1">
    <citation type="submission" date="2019-10" db="EMBL/GenBank/DDBJ databases">
        <authorList>
            <person name="Zhang R."/>
            <person name="Pan Y."/>
            <person name="Wang J."/>
            <person name="Ma R."/>
            <person name="Yu S."/>
        </authorList>
    </citation>
    <scope>NUCLEOTIDE SEQUENCE</scope>
    <source>
        <strain evidence="2">LA-IB0</strain>
        <tissue evidence="2">Leaf</tissue>
    </source>
</reference>
<feature type="region of interest" description="Disordered" evidence="1">
    <location>
        <begin position="66"/>
        <end position="100"/>
    </location>
</feature>
<gene>
    <name evidence="2" type="ORF">BUALT_Bualt15G0077000</name>
</gene>
<sequence>MESIANKGKVGGYFEHNAKRGYNVSPHQWQDKFNDFNKKYKRLNDILDRSNSCDVVENPSLVDSMSISEKAKDEGQSALKRKSQKTGLQREGKNREEEMV</sequence>
<dbReference type="PANTHER" id="PTHR46327">
    <property type="entry name" value="F16F4.11 PROTEIN-RELATED"/>
    <property type="match status" value="1"/>
</dbReference>
<proteinExistence type="predicted"/>
<organism evidence="2 3">
    <name type="scientific">Buddleja alternifolia</name>
    <dbReference type="NCBI Taxonomy" id="168488"/>
    <lineage>
        <taxon>Eukaryota</taxon>
        <taxon>Viridiplantae</taxon>
        <taxon>Streptophyta</taxon>
        <taxon>Embryophyta</taxon>
        <taxon>Tracheophyta</taxon>
        <taxon>Spermatophyta</taxon>
        <taxon>Magnoliopsida</taxon>
        <taxon>eudicotyledons</taxon>
        <taxon>Gunneridae</taxon>
        <taxon>Pentapetalae</taxon>
        <taxon>asterids</taxon>
        <taxon>lamiids</taxon>
        <taxon>Lamiales</taxon>
        <taxon>Scrophulariaceae</taxon>
        <taxon>Buddlejeae</taxon>
        <taxon>Buddleja</taxon>
    </lineage>
</organism>
<keyword evidence="3" id="KW-1185">Reference proteome</keyword>
<name>A0AAV6WE11_9LAMI</name>
<dbReference type="PANTHER" id="PTHR46327:SF3">
    <property type="entry name" value="TRANSCRIPTION FACTOR"/>
    <property type="match status" value="1"/>
</dbReference>
<evidence type="ECO:0000313" key="3">
    <source>
        <dbReference type="Proteomes" id="UP000826271"/>
    </source>
</evidence>
<dbReference type="EMBL" id="WHWC01000015">
    <property type="protein sequence ID" value="KAG8368736.1"/>
    <property type="molecule type" value="Genomic_DNA"/>
</dbReference>
<comment type="caution">
    <text evidence="2">The sequence shown here is derived from an EMBL/GenBank/DDBJ whole genome shotgun (WGS) entry which is preliminary data.</text>
</comment>
<accession>A0AAV6WE11</accession>
<protein>
    <submittedName>
        <fullName evidence="2">Uncharacterized protein</fullName>
    </submittedName>
</protein>
<dbReference type="AlphaFoldDB" id="A0AAV6WE11"/>
<dbReference type="Proteomes" id="UP000826271">
    <property type="component" value="Unassembled WGS sequence"/>
</dbReference>
<evidence type="ECO:0000256" key="1">
    <source>
        <dbReference type="SAM" id="MobiDB-lite"/>
    </source>
</evidence>
<feature type="compositionally biased region" description="Basic and acidic residues" evidence="1">
    <location>
        <begin position="88"/>
        <end position="100"/>
    </location>
</feature>